<feature type="region of interest" description="Disordered" evidence="1">
    <location>
        <begin position="668"/>
        <end position="696"/>
    </location>
</feature>
<feature type="compositionally biased region" description="Basic and acidic residues" evidence="1">
    <location>
        <begin position="403"/>
        <end position="419"/>
    </location>
</feature>
<feature type="region of interest" description="Disordered" evidence="1">
    <location>
        <begin position="1"/>
        <end position="112"/>
    </location>
</feature>
<feature type="region of interest" description="Disordered" evidence="1">
    <location>
        <begin position="385"/>
        <end position="419"/>
    </location>
</feature>
<feature type="compositionally biased region" description="Basic and acidic residues" evidence="1">
    <location>
        <begin position="95"/>
        <end position="105"/>
    </location>
</feature>
<dbReference type="EMBL" id="NBSH01000015">
    <property type="protein sequence ID" value="ORX34238.1"/>
    <property type="molecule type" value="Genomic_DNA"/>
</dbReference>
<feature type="compositionally biased region" description="Basic and acidic residues" evidence="1">
    <location>
        <begin position="668"/>
        <end position="678"/>
    </location>
</feature>
<proteinExistence type="predicted"/>
<dbReference type="GeneID" id="33560473"/>
<feature type="compositionally biased region" description="Basic and acidic residues" evidence="1">
    <location>
        <begin position="253"/>
        <end position="280"/>
    </location>
</feature>
<dbReference type="OrthoDB" id="2564461at2759"/>
<gene>
    <name evidence="2" type="ORF">BD324DRAFT_653506</name>
</gene>
<feature type="compositionally biased region" description="Basic residues" evidence="1">
    <location>
        <begin position="679"/>
        <end position="689"/>
    </location>
</feature>
<comment type="caution">
    <text evidence="2">The sequence shown here is derived from an EMBL/GenBank/DDBJ whole genome shotgun (WGS) entry which is preliminary data.</text>
</comment>
<organism evidence="2 3">
    <name type="scientific">Kockovaella imperatae</name>
    <dbReference type="NCBI Taxonomy" id="4999"/>
    <lineage>
        <taxon>Eukaryota</taxon>
        <taxon>Fungi</taxon>
        <taxon>Dikarya</taxon>
        <taxon>Basidiomycota</taxon>
        <taxon>Agaricomycotina</taxon>
        <taxon>Tremellomycetes</taxon>
        <taxon>Tremellales</taxon>
        <taxon>Cuniculitremaceae</taxon>
        <taxon>Kockovaella</taxon>
    </lineage>
</organism>
<reference evidence="2 3" key="1">
    <citation type="submission" date="2017-03" db="EMBL/GenBank/DDBJ databases">
        <title>Widespread Adenine N6-methylation of Active Genes in Fungi.</title>
        <authorList>
            <consortium name="DOE Joint Genome Institute"/>
            <person name="Mondo S.J."/>
            <person name="Dannebaum R.O."/>
            <person name="Kuo R.C."/>
            <person name="Louie K.B."/>
            <person name="Bewick A.J."/>
            <person name="Labutti K."/>
            <person name="Haridas S."/>
            <person name="Kuo A."/>
            <person name="Salamov A."/>
            <person name="Ahrendt S.R."/>
            <person name="Lau R."/>
            <person name="Bowen B.P."/>
            <person name="Lipzen A."/>
            <person name="Sullivan W."/>
            <person name="Andreopoulos W.B."/>
            <person name="Clum A."/>
            <person name="Lindquist E."/>
            <person name="Daum C."/>
            <person name="Northen T.R."/>
            <person name="Ramamoorthy G."/>
            <person name="Schmitz R.J."/>
            <person name="Gryganskyi A."/>
            <person name="Culley D."/>
            <person name="Magnuson J."/>
            <person name="James T.Y."/>
            <person name="O'Malley M.A."/>
            <person name="Stajich J.E."/>
            <person name="Spatafora J.W."/>
            <person name="Visel A."/>
            <person name="Grigoriev I.V."/>
        </authorList>
    </citation>
    <scope>NUCLEOTIDE SEQUENCE [LARGE SCALE GENOMIC DNA]</scope>
    <source>
        <strain evidence="2 3">NRRL Y-17943</strain>
    </source>
</reference>
<evidence type="ECO:0000256" key="1">
    <source>
        <dbReference type="SAM" id="MobiDB-lite"/>
    </source>
</evidence>
<evidence type="ECO:0000313" key="2">
    <source>
        <dbReference type="EMBL" id="ORX34238.1"/>
    </source>
</evidence>
<feature type="region of interest" description="Disordered" evidence="1">
    <location>
        <begin position="249"/>
        <end position="291"/>
    </location>
</feature>
<evidence type="ECO:0000313" key="3">
    <source>
        <dbReference type="Proteomes" id="UP000193218"/>
    </source>
</evidence>
<dbReference type="Proteomes" id="UP000193218">
    <property type="component" value="Unassembled WGS sequence"/>
</dbReference>
<sequence>MPTSARSQPERPGTPFRHHVTPLRNLSPPASPTTTHSVDDQLESSYLFVHDHDQDETSSEPGSSLRDSVIGLSDSSSEPQGRERWEDDESTSSGEHVDDLVHLDSDPAPSILDGSYIDAEATASTLSEMTDSRATVNRRLRELSESQVRLIMPDPSSSSFTSATISDNTTPSGSLGNLLSISSEAVKPINPRRDTSSTLRPIDKSWLENSSRLWNVPPDLRQKIDHHEDFGPSYAVLGSFDDIQTHQTGGMRWHNEKHDDPHRDASREDKKPQETIERPTKSQTSRTLDGPRKKWTVRASLIALTSLLSLGLLGSVLTSRRSVVVEPSSSGDTPVPPACRTSLWDQIALSPLAFTVLSSSDAAASSSTGKVPDLQLIKQALSTLSSTTNKALPSQPDSTGRPRKLEADAKTKASSKGKERKAAVNSSCCAISIRDNNTDLAVRPTQFALATTGETWRNSVARKLRRRPKTSHHVNHTAVVEECNCELSEYLGSFLWSSFFRGSNYTRHQSSIFLDYIGSIWGPAWLELRKEWQEVVALLKTMSEASATLSQFVLRRATRGVSISRHILDNATVRLRSNMPDIPTPNMDPETLHKAKERIHLLTTYLESHAASMAEYLEEQSTVMQEKSAESLRQAKRGLDKLVNEAKRIVNEDKAVYHEAHGDFAPEYRGRDEFDRQSKGRTKTHRTSKERREPHVTRIPPAQRLSRGRRFWDMIHHGAVALVL</sequence>
<name>A0A1Y1U899_9TREE</name>
<keyword evidence="3" id="KW-1185">Reference proteome</keyword>
<protein>
    <submittedName>
        <fullName evidence="2">Uncharacterized protein</fullName>
    </submittedName>
</protein>
<dbReference type="InParanoid" id="A0A1Y1U899"/>
<dbReference type="AlphaFoldDB" id="A0A1Y1U899"/>
<accession>A0A1Y1U899</accession>
<dbReference type="RefSeq" id="XP_021868516.1">
    <property type="nucleotide sequence ID" value="XM_022018664.1"/>
</dbReference>
<feature type="compositionally biased region" description="Polar residues" evidence="1">
    <location>
        <begin position="385"/>
        <end position="398"/>
    </location>
</feature>
<dbReference type="STRING" id="4999.A0A1Y1U899"/>